<organism evidence="5 6">
    <name type="scientific">Apolygus lucorum</name>
    <name type="common">Small green plant bug</name>
    <name type="synonym">Lygocoris lucorum</name>
    <dbReference type="NCBI Taxonomy" id="248454"/>
    <lineage>
        <taxon>Eukaryota</taxon>
        <taxon>Metazoa</taxon>
        <taxon>Ecdysozoa</taxon>
        <taxon>Arthropoda</taxon>
        <taxon>Hexapoda</taxon>
        <taxon>Insecta</taxon>
        <taxon>Pterygota</taxon>
        <taxon>Neoptera</taxon>
        <taxon>Paraneoptera</taxon>
        <taxon>Hemiptera</taxon>
        <taxon>Heteroptera</taxon>
        <taxon>Panheteroptera</taxon>
        <taxon>Cimicomorpha</taxon>
        <taxon>Miridae</taxon>
        <taxon>Mirini</taxon>
        <taxon>Apolygus</taxon>
    </lineage>
</organism>
<comment type="subcellular location">
    <subcellularLocation>
        <location evidence="1 3">Nucleus</location>
    </subcellularLocation>
</comment>
<accession>A0A6A4J063</accession>
<feature type="region of interest" description="Disordered" evidence="4">
    <location>
        <begin position="142"/>
        <end position="215"/>
    </location>
</feature>
<dbReference type="OrthoDB" id="10265969at2759"/>
<feature type="compositionally biased region" description="Polar residues" evidence="4">
    <location>
        <begin position="142"/>
        <end position="152"/>
    </location>
</feature>
<dbReference type="InterPro" id="IPR003822">
    <property type="entry name" value="PAH"/>
</dbReference>
<gene>
    <name evidence="5" type="ORF">GE061_007324</name>
</gene>
<keyword evidence="6" id="KW-1185">Reference proteome</keyword>
<evidence type="ECO:0000256" key="2">
    <source>
        <dbReference type="ARBA" id="ARBA00023242"/>
    </source>
</evidence>
<dbReference type="GO" id="GO:0005634">
    <property type="term" value="C:nucleus"/>
    <property type="evidence" value="ECO:0007669"/>
    <property type="project" value="UniProtKB-SubCell"/>
</dbReference>
<dbReference type="PROSITE" id="PS51477">
    <property type="entry name" value="PAH"/>
    <property type="match status" value="1"/>
</dbReference>
<comment type="caution">
    <text evidence="5">The sequence shown here is derived from an EMBL/GenBank/DDBJ whole genome shotgun (WGS) entry which is preliminary data.</text>
</comment>
<evidence type="ECO:0000313" key="6">
    <source>
        <dbReference type="Proteomes" id="UP000466442"/>
    </source>
</evidence>
<reference evidence="5" key="1">
    <citation type="journal article" date="2021" name="Mol. Ecol. Resour.">
        <title>Apolygus lucorum genome provides insights into omnivorousness and mesophyll feeding.</title>
        <authorList>
            <person name="Liu Y."/>
            <person name="Liu H."/>
            <person name="Wang H."/>
            <person name="Huang T."/>
            <person name="Liu B."/>
            <person name="Yang B."/>
            <person name="Yin L."/>
            <person name="Li B."/>
            <person name="Zhang Y."/>
            <person name="Zhang S."/>
            <person name="Jiang F."/>
            <person name="Zhang X."/>
            <person name="Ren Y."/>
            <person name="Wang B."/>
            <person name="Wang S."/>
            <person name="Lu Y."/>
            <person name="Wu K."/>
            <person name="Fan W."/>
            <person name="Wang G."/>
        </authorList>
    </citation>
    <scope>NUCLEOTIDE SEQUENCE</scope>
    <source>
        <strain evidence="5">12Hb</strain>
    </source>
</reference>
<name>A0A6A4J063_APOLU</name>
<dbReference type="EMBL" id="WIXP02000015">
    <property type="protein sequence ID" value="KAF6199298.1"/>
    <property type="molecule type" value="Genomic_DNA"/>
</dbReference>
<dbReference type="Gene3D" id="1.20.1160.11">
    <property type="entry name" value="Paired amphipathic helix"/>
    <property type="match status" value="2"/>
</dbReference>
<dbReference type="GO" id="GO:0003714">
    <property type="term" value="F:transcription corepressor activity"/>
    <property type="evidence" value="ECO:0007669"/>
    <property type="project" value="InterPro"/>
</dbReference>
<dbReference type="InterPro" id="IPR036600">
    <property type="entry name" value="PAH_sf"/>
</dbReference>
<evidence type="ECO:0000256" key="1">
    <source>
        <dbReference type="ARBA" id="ARBA00004123"/>
    </source>
</evidence>
<proteinExistence type="predicted"/>
<sequence length="1118" mass="120324">MSYYQSEPYARGWTSVEDIEKSLVSASRITQGSDGGQRAYVPQIPAPLDPQNELPADPFSIFNLRHTGPLTIMGRGQMIIEKEMACNVVLRDQRISRELSKAQVPGMRGYCDSAAQEIITSSGQFDDCDEVHPEEPYFENLKVTSTPSSSTIKEPVDDPHTGSPTNISPRLGIDFSDHPQDSVAPNDIESASASQPNPICHPNTSSDHQETSLDAPHSYSDHLYYSFDESVFIKMDPIVPLATEAPTPSPCSSPLPDHSALDGHFVGCIQMESDSSSSPSPIFDLNHTDMSANKNASDFVTQLRKTLPDDYHEVMSIWKDFQSSQISYSALEIQIARLLGPYPDLIDAFFKFTSLSPSEEPESLIGESFNGEMSDVLESSNQLNSEADHANRDAICDVAVVPDVLASQVIGEPFVNSRVAMPDTAQANLFEDYTKFCRLVRNKFADQPDVFAEFLALLNDHRGVKIDEKSLIDGATRLFYLHQDLIEDLKKLTSENFSSVLFKTAGSVAAHSTLKKVGRLTDSTRPRRCRNALILNLLKKEKASNEEPAIPADLSPVEVVPIRRVGDEGKFGGITCDLNGPSDVGESVNISIDSDSPSSTTLCYSSAGVETAVVSSTVFDDNGFEPCGLNSVQTDHSCDSTTDELKLKVTDFGGVSPSLPLCAVNQDEPLELLKPEDIIPDMNSDVPHCTLERLQEISSLVDNIVTQEKYCVSEEVASEENDLGASELLKPEDIIPEMCADELLGTLETAEKIVTPVTDTIEIQDVVGDSVESSELLKPENIIQELGPSEIVDETVTLIVNTVVIQDVEGDLKAVPVESDGKISDIVNIELLKPSDFVNLDCISNPKEIGATLDLPEESPAPTVTSNEPENLIEEGAVGEDASSVSVEALCSEDASSVSVEALCSESTDAITSSCDILSSTGGTIVSVDSTSNSIDENPSITTSMDTSGQDGCFGVSGSVPSCPVMGINIVDDAEQVLDTVVVAMANMNLNSDFNDLLSPVAGTMESSGDTVFSDAVALRTSSDDSIERDYQVVDEPAAAEVTMTVHAITSNLPTSDSNLSPDQIPGSVPQVTPDSGPLLLRPDQFVTLSTAVDPHQVQQALQNTLSLVDTSDLIPLD</sequence>
<keyword evidence="2 3" id="KW-0539">Nucleus</keyword>
<dbReference type="AlphaFoldDB" id="A0A6A4J063"/>
<evidence type="ECO:0000256" key="4">
    <source>
        <dbReference type="SAM" id="MobiDB-lite"/>
    </source>
</evidence>
<dbReference type="Proteomes" id="UP000466442">
    <property type="component" value="Unassembled WGS sequence"/>
</dbReference>
<feature type="compositionally biased region" description="Polar residues" evidence="4">
    <location>
        <begin position="189"/>
        <end position="206"/>
    </location>
</feature>
<protein>
    <submittedName>
        <fullName evidence="5">Uncharacterized protein</fullName>
    </submittedName>
</protein>
<evidence type="ECO:0000256" key="3">
    <source>
        <dbReference type="PROSITE-ProRule" id="PRU00810"/>
    </source>
</evidence>
<dbReference type="PANTHER" id="PTHR12346">
    <property type="entry name" value="SIN3B-RELATED"/>
    <property type="match status" value="1"/>
</dbReference>
<dbReference type="InterPro" id="IPR039774">
    <property type="entry name" value="Sin3-like"/>
</dbReference>
<evidence type="ECO:0000313" key="5">
    <source>
        <dbReference type="EMBL" id="KAF6199298.1"/>
    </source>
</evidence>
<dbReference type="SUPFAM" id="SSF47762">
    <property type="entry name" value="PAH2 domain"/>
    <property type="match status" value="2"/>
</dbReference>